<dbReference type="GO" id="GO:0003924">
    <property type="term" value="F:GTPase activity"/>
    <property type="evidence" value="ECO:0007669"/>
    <property type="project" value="InterPro"/>
</dbReference>
<dbReference type="PROSITE" id="PS51417">
    <property type="entry name" value="ARF"/>
    <property type="match status" value="1"/>
</dbReference>
<accession>A0A023B2A0</accession>
<dbReference type="GeneID" id="22914362"/>
<dbReference type="PANTHER" id="PTHR11711">
    <property type="entry name" value="ADP RIBOSYLATION FACTOR-RELATED"/>
    <property type="match status" value="1"/>
</dbReference>
<dbReference type="AlphaFoldDB" id="A0A023B2A0"/>
<dbReference type="SUPFAM" id="SSF52540">
    <property type="entry name" value="P-loop containing nucleoside triphosphate hydrolases"/>
    <property type="match status" value="1"/>
</dbReference>
<name>A0A023B2A0_GRENI</name>
<evidence type="ECO:0000256" key="2">
    <source>
        <dbReference type="ARBA" id="ARBA00023134"/>
    </source>
</evidence>
<dbReference type="VEuPathDB" id="CryptoDB:GNI_123940"/>
<proteinExistence type="predicted"/>
<evidence type="ECO:0000256" key="3">
    <source>
        <dbReference type="PIRSR" id="PIRSR606689-1"/>
    </source>
</evidence>
<dbReference type="InterPro" id="IPR027417">
    <property type="entry name" value="P-loop_NTPase"/>
</dbReference>
<sequence length="363" mass="38730">MAVEHSVDRLRDHPPGYVCDTGVKGGATLSRAVRGIPRTLSTRISHLAANLGSGLAGNGLMGSVGLLGCGGPLAESPERLENKTESKSILLWGSSRSGKTSILYRWKLGVAIPTVDTVGLLEERFTAHKTIASAHSFRSRSFDAQSFDVQSGDARCPGMVAASMAMASVATTASTITDGDSVVDEVSYQFERRRAASAGARTSVEVKVCEVGRDPTSLEIAVRDSPSGEEHEEAWALHFLNSVCCGCCSSNQRRFGYETFFRLWAEAVATSDAVVYVVDCASAKALQEVAGDATLVMNHEGLRRKGAKVLLLANKQDVCGALAAHQVEEIVGSDVVRSDRFKILPTSAITGENIQEALQWIIQ</sequence>
<organism evidence="4 5">
    <name type="scientific">Gregarina niphandrodes</name>
    <name type="common">Septate eugregarine</name>
    <dbReference type="NCBI Taxonomy" id="110365"/>
    <lineage>
        <taxon>Eukaryota</taxon>
        <taxon>Sar</taxon>
        <taxon>Alveolata</taxon>
        <taxon>Apicomplexa</taxon>
        <taxon>Conoidasida</taxon>
        <taxon>Gregarinasina</taxon>
        <taxon>Eugregarinorida</taxon>
        <taxon>Gregarinidae</taxon>
        <taxon>Gregarina</taxon>
    </lineage>
</organism>
<feature type="binding site" evidence="3">
    <location>
        <begin position="314"/>
        <end position="317"/>
    </location>
    <ligand>
        <name>GTP</name>
        <dbReference type="ChEBI" id="CHEBI:37565"/>
    </ligand>
</feature>
<keyword evidence="1 3" id="KW-0547">Nucleotide-binding</keyword>
<dbReference type="EMBL" id="AFNH02000924">
    <property type="protein sequence ID" value="EZG51581.1"/>
    <property type="molecule type" value="Genomic_DNA"/>
</dbReference>
<evidence type="ECO:0000256" key="1">
    <source>
        <dbReference type="ARBA" id="ARBA00022741"/>
    </source>
</evidence>
<keyword evidence="2 3" id="KW-0342">GTP-binding</keyword>
<dbReference type="InterPro" id="IPR024156">
    <property type="entry name" value="Small_GTPase_ARF"/>
</dbReference>
<gene>
    <name evidence="4" type="ORF">GNI_123940</name>
</gene>
<dbReference type="OrthoDB" id="442317at2759"/>
<dbReference type="RefSeq" id="XP_011131941.1">
    <property type="nucleotide sequence ID" value="XM_011133639.1"/>
</dbReference>
<dbReference type="Gene3D" id="3.40.50.300">
    <property type="entry name" value="P-loop containing nucleotide triphosphate hydrolases"/>
    <property type="match status" value="1"/>
</dbReference>
<evidence type="ECO:0000313" key="4">
    <source>
        <dbReference type="EMBL" id="EZG51581.1"/>
    </source>
</evidence>
<dbReference type="Pfam" id="PF00025">
    <property type="entry name" value="Arf"/>
    <property type="match status" value="1"/>
</dbReference>
<dbReference type="InterPro" id="IPR006689">
    <property type="entry name" value="Small_GTPase_ARF/SAR"/>
</dbReference>
<protein>
    <submittedName>
        <fullName evidence="4">ADP-ribosylation factor family protein</fullName>
    </submittedName>
</protein>
<dbReference type="Proteomes" id="UP000019763">
    <property type="component" value="Unassembled WGS sequence"/>
</dbReference>
<comment type="caution">
    <text evidence="4">The sequence shown here is derived from an EMBL/GenBank/DDBJ whole genome shotgun (WGS) entry which is preliminary data.</text>
</comment>
<reference evidence="4" key="1">
    <citation type="submission" date="2013-12" db="EMBL/GenBank/DDBJ databases">
        <authorList>
            <person name="Omoto C.K."/>
            <person name="Sibley D."/>
            <person name="Venepally P."/>
            <person name="Hadjithomas M."/>
            <person name="Karamycheva S."/>
            <person name="Brunk B."/>
            <person name="Roos D."/>
            <person name="Caler E."/>
            <person name="Lorenzi H."/>
        </authorList>
    </citation>
    <scope>NUCLEOTIDE SEQUENCE</scope>
</reference>
<dbReference type="eggNOG" id="KOG0073">
    <property type="taxonomic scope" value="Eukaryota"/>
</dbReference>
<evidence type="ECO:0000313" key="5">
    <source>
        <dbReference type="Proteomes" id="UP000019763"/>
    </source>
</evidence>
<dbReference type="GO" id="GO:0005525">
    <property type="term" value="F:GTP binding"/>
    <property type="evidence" value="ECO:0007669"/>
    <property type="project" value="UniProtKB-KW"/>
</dbReference>
<keyword evidence="5" id="KW-1185">Reference proteome</keyword>